<sequence>MTQILTTPDIGFLTCRLAVTLIVVLHVLRTKHDTSAAVGWIGFCCFMPFTGAVLYTMFGINRVRRRAQRLVLEHRWPGRDRLMEHRHAVEGRYAPLASMLSRLTERPLLGGNTIACLHNGEGIYPQMIAAIDAAQNSVLLCSYIFRADEVGQRFVAALKRARARGVEVRVLIDGIGSGYFYSGIARALSRAGIRHARFMHSFLPWRMPFINLRNHRKILVTDGAVGFLGGVNIGAENLLTGAARKRVADTHFALRGPVVQQLTEAFARDWSFTVGEELEGSKYFPEASAEGDVPLRIVTAGPDDDLEKIEYAILQALTLAQHHVRIMTPYFLPGERLTTEICLAALRGVKVDIVIPKRGNHRIIDYARDASLGPFLQAGCAIWLAKPPFNHAKLLVCDSTWCFVGSSNMDLRSLRLNFEINLEAYDARLAESLAHFIDSHKANRLTTAYLKSIPFLKRVRNAAIRLLTPYL</sequence>
<evidence type="ECO:0000259" key="12">
    <source>
        <dbReference type="PROSITE" id="PS50035"/>
    </source>
</evidence>
<evidence type="ECO:0000313" key="13">
    <source>
        <dbReference type="EMBL" id="UYH51749.1"/>
    </source>
</evidence>
<keyword evidence="14" id="KW-1185">Reference proteome</keyword>
<evidence type="ECO:0000256" key="5">
    <source>
        <dbReference type="ARBA" id="ARBA00022475"/>
    </source>
</evidence>
<evidence type="ECO:0000256" key="8">
    <source>
        <dbReference type="ARBA" id="ARBA00022989"/>
    </source>
</evidence>
<dbReference type="PANTHER" id="PTHR21248">
    <property type="entry name" value="CARDIOLIPIN SYNTHASE"/>
    <property type="match status" value="1"/>
</dbReference>
<name>A0ABY6GKF4_9PROT</name>
<dbReference type="PANTHER" id="PTHR21248:SF22">
    <property type="entry name" value="PHOSPHOLIPASE D"/>
    <property type="match status" value="1"/>
</dbReference>
<keyword evidence="9 11" id="KW-0472">Membrane</keyword>
<feature type="transmembrane region" description="Helical" evidence="11">
    <location>
        <begin position="12"/>
        <end position="28"/>
    </location>
</feature>
<evidence type="ECO:0000313" key="14">
    <source>
        <dbReference type="Proteomes" id="UP001163831"/>
    </source>
</evidence>
<dbReference type="SUPFAM" id="SSF56024">
    <property type="entry name" value="Phospholipase D/nuclease"/>
    <property type="match status" value="2"/>
</dbReference>
<reference evidence="13" key="1">
    <citation type="submission" date="2022-10" db="EMBL/GenBank/DDBJ databases">
        <title>Candidatus Kirkpatrella diaphorinas gen. nov., sp. nov., an uncultured endosymbiont identified in a population of Diaphorina citri from Hawaii.</title>
        <authorList>
            <person name="Henry E.M."/>
            <person name="Carlson C.R."/>
            <person name="Kuo Y.-W."/>
        </authorList>
    </citation>
    <scope>NUCLEOTIDE SEQUENCE</scope>
    <source>
        <strain evidence="13">CADCRV1</strain>
    </source>
</reference>
<feature type="domain" description="PLD phosphodiesterase" evidence="12">
    <location>
        <begin position="386"/>
        <end position="413"/>
    </location>
</feature>
<protein>
    <recommendedName>
        <fullName evidence="4">Phospholipase D</fullName>
    </recommendedName>
    <alternativeName>
        <fullName evidence="10">Choline phosphatase</fullName>
    </alternativeName>
</protein>
<dbReference type="Pfam" id="PF13091">
    <property type="entry name" value="PLDc_2"/>
    <property type="match status" value="2"/>
</dbReference>
<evidence type="ECO:0000256" key="11">
    <source>
        <dbReference type="SAM" id="Phobius"/>
    </source>
</evidence>
<keyword evidence="7 11" id="KW-0812">Transmembrane</keyword>
<dbReference type="Proteomes" id="UP001163831">
    <property type="component" value="Chromosome"/>
</dbReference>
<dbReference type="Pfam" id="PF13396">
    <property type="entry name" value="PLDc_N"/>
    <property type="match status" value="1"/>
</dbReference>
<keyword evidence="8 11" id="KW-1133">Transmembrane helix</keyword>
<keyword evidence="6" id="KW-0964">Secreted</keyword>
<evidence type="ECO:0000256" key="9">
    <source>
        <dbReference type="ARBA" id="ARBA00023136"/>
    </source>
</evidence>
<feature type="transmembrane region" description="Helical" evidence="11">
    <location>
        <begin position="40"/>
        <end position="60"/>
    </location>
</feature>
<evidence type="ECO:0000256" key="7">
    <source>
        <dbReference type="ARBA" id="ARBA00022692"/>
    </source>
</evidence>
<keyword evidence="5" id="KW-1003">Cell membrane</keyword>
<dbReference type="RefSeq" id="WP_319807343.1">
    <property type="nucleotide sequence ID" value="NZ_CP107052.1"/>
</dbReference>
<proteinExistence type="predicted"/>
<dbReference type="InterPro" id="IPR001736">
    <property type="entry name" value="PLipase_D/transphosphatidylase"/>
</dbReference>
<evidence type="ECO:0000256" key="2">
    <source>
        <dbReference type="ARBA" id="ARBA00004613"/>
    </source>
</evidence>
<dbReference type="InterPro" id="IPR027379">
    <property type="entry name" value="CLS_N"/>
</dbReference>
<dbReference type="CDD" id="cd09157">
    <property type="entry name" value="PLDc_CLS_unchar2_1"/>
    <property type="match status" value="1"/>
</dbReference>
<accession>A0ABY6GKF4</accession>
<evidence type="ECO:0000256" key="1">
    <source>
        <dbReference type="ARBA" id="ARBA00003145"/>
    </source>
</evidence>
<dbReference type="Gene3D" id="3.30.870.10">
    <property type="entry name" value="Endonuclease Chain A"/>
    <property type="match status" value="2"/>
</dbReference>
<evidence type="ECO:0000256" key="6">
    <source>
        <dbReference type="ARBA" id="ARBA00022525"/>
    </source>
</evidence>
<feature type="domain" description="PLD phosphodiesterase" evidence="12">
    <location>
        <begin position="210"/>
        <end position="237"/>
    </location>
</feature>
<dbReference type="EMBL" id="CP107052">
    <property type="protein sequence ID" value="UYH51749.1"/>
    <property type="molecule type" value="Genomic_DNA"/>
</dbReference>
<dbReference type="InterPro" id="IPR025202">
    <property type="entry name" value="PLD-like_dom"/>
</dbReference>
<gene>
    <name evidence="13" type="ORF">N5W20_02450</name>
</gene>
<dbReference type="PROSITE" id="PS50035">
    <property type="entry name" value="PLD"/>
    <property type="match status" value="2"/>
</dbReference>
<comment type="function">
    <text evidence="1">Could be a virulence factor.</text>
</comment>
<organism evidence="13 14">
    <name type="scientific">Candidatus Kirkpatrickella diaphorinae</name>
    <dbReference type="NCBI Taxonomy" id="2984322"/>
    <lineage>
        <taxon>Bacteria</taxon>
        <taxon>Pseudomonadati</taxon>
        <taxon>Pseudomonadota</taxon>
        <taxon>Alphaproteobacteria</taxon>
        <taxon>Acetobacterales</taxon>
        <taxon>Acetobacteraceae</taxon>
        <taxon>Candidatus Kirkpatrickella</taxon>
    </lineage>
</organism>
<evidence type="ECO:0000256" key="3">
    <source>
        <dbReference type="ARBA" id="ARBA00004651"/>
    </source>
</evidence>
<evidence type="ECO:0000256" key="4">
    <source>
        <dbReference type="ARBA" id="ARBA00018392"/>
    </source>
</evidence>
<comment type="subcellular location">
    <subcellularLocation>
        <location evidence="3">Cell membrane</location>
        <topology evidence="3">Multi-pass membrane protein</topology>
    </subcellularLocation>
    <subcellularLocation>
        <location evidence="2">Secreted</location>
    </subcellularLocation>
</comment>
<evidence type="ECO:0000256" key="10">
    <source>
        <dbReference type="ARBA" id="ARBA00029594"/>
    </source>
</evidence>
<dbReference type="SMART" id="SM00155">
    <property type="entry name" value="PLDc"/>
    <property type="match status" value="2"/>
</dbReference>